<evidence type="ECO:0000256" key="8">
    <source>
        <dbReference type="ARBA" id="ARBA00022824"/>
    </source>
</evidence>
<comment type="cofactor">
    <cofactor evidence="1">
        <name>Zn(2+)</name>
        <dbReference type="ChEBI" id="CHEBI:29105"/>
    </cofactor>
</comment>
<feature type="transmembrane region" description="Helical" evidence="14">
    <location>
        <begin position="411"/>
        <end position="429"/>
    </location>
</feature>
<keyword evidence="8" id="KW-0256">Endoplasmic reticulum</keyword>
<evidence type="ECO:0000259" key="16">
    <source>
        <dbReference type="Pfam" id="PF04389"/>
    </source>
</evidence>
<organism evidence="17 18">
    <name type="scientific">Elliptochloris bilobata</name>
    <dbReference type="NCBI Taxonomy" id="381761"/>
    <lineage>
        <taxon>Eukaryota</taxon>
        <taxon>Viridiplantae</taxon>
        <taxon>Chlorophyta</taxon>
        <taxon>core chlorophytes</taxon>
        <taxon>Trebouxiophyceae</taxon>
        <taxon>Trebouxiophyceae incertae sedis</taxon>
        <taxon>Elliptochloris clade</taxon>
        <taxon>Elliptochloris</taxon>
    </lineage>
</organism>
<evidence type="ECO:0000256" key="1">
    <source>
        <dbReference type="ARBA" id="ARBA00001947"/>
    </source>
</evidence>
<keyword evidence="11" id="KW-0482">Metalloprotease</keyword>
<evidence type="ECO:0000256" key="4">
    <source>
        <dbReference type="ARBA" id="ARBA00022670"/>
    </source>
</evidence>
<dbReference type="GO" id="GO:0046872">
    <property type="term" value="F:metal ion binding"/>
    <property type="evidence" value="ECO:0007669"/>
    <property type="project" value="UniProtKB-KW"/>
</dbReference>
<protein>
    <recommendedName>
        <fullName evidence="16">Peptidase M28 domain-containing protein</fullName>
    </recommendedName>
</protein>
<dbReference type="Proteomes" id="UP001445335">
    <property type="component" value="Unassembled WGS sequence"/>
</dbReference>
<dbReference type="GO" id="GO:0008235">
    <property type="term" value="F:metalloexopeptidase activity"/>
    <property type="evidence" value="ECO:0007669"/>
    <property type="project" value="InterPro"/>
</dbReference>
<evidence type="ECO:0000256" key="3">
    <source>
        <dbReference type="ARBA" id="ARBA00010918"/>
    </source>
</evidence>
<evidence type="ECO:0000256" key="15">
    <source>
        <dbReference type="SAM" id="SignalP"/>
    </source>
</evidence>
<dbReference type="Pfam" id="PF04389">
    <property type="entry name" value="Peptidase_M28"/>
    <property type="match status" value="1"/>
</dbReference>
<feature type="transmembrane region" description="Helical" evidence="14">
    <location>
        <begin position="307"/>
        <end position="328"/>
    </location>
</feature>
<keyword evidence="4" id="KW-0645">Protease</keyword>
<feature type="transmembrane region" description="Helical" evidence="14">
    <location>
        <begin position="382"/>
        <end position="404"/>
    </location>
</feature>
<comment type="subcellular location">
    <subcellularLocation>
        <location evidence="2">Endoplasmic reticulum membrane</location>
        <topology evidence="2">Multi-pass membrane protein</topology>
    </subcellularLocation>
</comment>
<comment type="caution">
    <text evidence="17">The sequence shown here is derived from an EMBL/GenBank/DDBJ whole genome shotgun (WGS) entry which is preliminary data.</text>
</comment>
<dbReference type="Gene3D" id="3.40.630.10">
    <property type="entry name" value="Zn peptidases"/>
    <property type="match status" value="1"/>
</dbReference>
<keyword evidence="13" id="KW-0325">Glycoprotein</keyword>
<dbReference type="EMBL" id="JALJOU010000015">
    <property type="protein sequence ID" value="KAK9839614.1"/>
    <property type="molecule type" value="Genomic_DNA"/>
</dbReference>
<evidence type="ECO:0000256" key="10">
    <source>
        <dbReference type="ARBA" id="ARBA00022989"/>
    </source>
</evidence>
<dbReference type="GO" id="GO:0006508">
    <property type="term" value="P:proteolysis"/>
    <property type="evidence" value="ECO:0007669"/>
    <property type="project" value="UniProtKB-KW"/>
</dbReference>
<dbReference type="InterPro" id="IPR007484">
    <property type="entry name" value="Peptidase_M28"/>
</dbReference>
<dbReference type="SUPFAM" id="SSF53187">
    <property type="entry name" value="Zn-dependent exopeptidases"/>
    <property type="match status" value="1"/>
</dbReference>
<keyword evidence="10 14" id="KW-1133">Transmembrane helix</keyword>
<evidence type="ECO:0000256" key="13">
    <source>
        <dbReference type="ARBA" id="ARBA00023180"/>
    </source>
</evidence>
<dbReference type="InterPro" id="IPR045175">
    <property type="entry name" value="M28_fam"/>
</dbReference>
<dbReference type="AlphaFoldDB" id="A0AAW1S0P4"/>
<evidence type="ECO:0000256" key="12">
    <source>
        <dbReference type="ARBA" id="ARBA00023136"/>
    </source>
</evidence>
<reference evidence="17 18" key="1">
    <citation type="journal article" date="2024" name="Nat. Commun.">
        <title>Phylogenomics reveals the evolutionary origins of lichenization in chlorophyte algae.</title>
        <authorList>
            <person name="Puginier C."/>
            <person name="Libourel C."/>
            <person name="Otte J."/>
            <person name="Skaloud P."/>
            <person name="Haon M."/>
            <person name="Grisel S."/>
            <person name="Petersen M."/>
            <person name="Berrin J.G."/>
            <person name="Delaux P.M."/>
            <person name="Dal Grande F."/>
            <person name="Keller J."/>
        </authorList>
    </citation>
    <scope>NUCLEOTIDE SEQUENCE [LARGE SCALE GENOMIC DNA]</scope>
    <source>
        <strain evidence="17 18">SAG 245.80</strain>
    </source>
</reference>
<keyword evidence="12 14" id="KW-0472">Membrane</keyword>
<evidence type="ECO:0000256" key="6">
    <source>
        <dbReference type="ARBA" id="ARBA00022723"/>
    </source>
</evidence>
<keyword evidence="7" id="KW-0378">Hydrolase</keyword>
<keyword evidence="18" id="KW-1185">Reference proteome</keyword>
<evidence type="ECO:0000256" key="7">
    <source>
        <dbReference type="ARBA" id="ARBA00022801"/>
    </source>
</evidence>
<dbReference type="GO" id="GO:0005789">
    <property type="term" value="C:endoplasmic reticulum membrane"/>
    <property type="evidence" value="ECO:0007669"/>
    <property type="project" value="UniProtKB-SubCell"/>
</dbReference>
<proteinExistence type="inferred from homology"/>
<keyword evidence="9" id="KW-0862">Zinc</keyword>
<evidence type="ECO:0000256" key="5">
    <source>
        <dbReference type="ARBA" id="ARBA00022692"/>
    </source>
</evidence>
<accession>A0AAW1S0P4</accession>
<dbReference type="PANTHER" id="PTHR12147">
    <property type="entry name" value="METALLOPEPTIDASE M28 FAMILY MEMBER"/>
    <property type="match status" value="1"/>
</dbReference>
<feature type="signal peptide" evidence="15">
    <location>
        <begin position="1"/>
        <end position="21"/>
    </location>
</feature>
<gene>
    <name evidence="17" type="ORF">WJX81_000975</name>
</gene>
<dbReference type="FunFam" id="3.40.630.10:FF:000008">
    <property type="entry name" value="Endoplasmic reticulum metallopeptidase 1"/>
    <property type="match status" value="1"/>
</dbReference>
<evidence type="ECO:0000256" key="2">
    <source>
        <dbReference type="ARBA" id="ARBA00004477"/>
    </source>
</evidence>
<keyword evidence="6" id="KW-0479">Metal-binding</keyword>
<evidence type="ECO:0000256" key="11">
    <source>
        <dbReference type="ARBA" id="ARBA00023049"/>
    </source>
</evidence>
<evidence type="ECO:0000313" key="17">
    <source>
        <dbReference type="EMBL" id="KAK9839614.1"/>
    </source>
</evidence>
<keyword evidence="5 14" id="KW-0812">Transmembrane</keyword>
<dbReference type="PANTHER" id="PTHR12147:SF22">
    <property type="entry name" value="ENDOPLASMIC RETICULUM METALLOPEPTIDASE 1"/>
    <property type="match status" value="1"/>
</dbReference>
<feature type="transmembrane region" description="Helical" evidence="14">
    <location>
        <begin position="335"/>
        <end position="362"/>
    </location>
</feature>
<sequence>MLPLLLIVCVFAATVALSVHAAHWTPEPLGVDAPAEHFSEARAMRTVRRLTDEVGLRRVSTPGVEAAARLMVAEAGALAALTAATRPDLLVQVDREQVSGAVNLVFAGVPLTNAYRNLTNVVLRVAPVSAPDGPAVLVNAHFDSMFGTRGASDCAGCVGVALEAARVLVANPNITLPGPAVFLFNGGEETVLQASHGFMAHSRWARGLGAFINLESTGASGPDVLFQHTGAWTLRRYARAAQHPHGSCLAQDLFESRVISMDTDFRMFSAAQMGSLPGIDLATVLDGAAYHTDADVPERMAPGSLQLRGFITALWALGALASAAAMAAPAPDLAAVATALAACAPALAAAAPLATVLPAFVLEHISIMGGKRPPLGLVLGDAAAGAAVGACLTLAAGTLVPLAAHAARPRGRALVLGLLAASAACAALASQRHAYSPAFPKRVFLQHRNEVGPDGRVSDSRWCIGGLDAVPIERVLPPNAVLVPTSARDWQALHPVARLMQYVSLAAPPPEPGMFARGALAITLAQREYRAANATRLHLVMRLPRPGWGSLNITGDVRGWSFTDKLSQEGPSHMVRFAGNNGSEHWPFWVDMGGLGAARVEAAVMLFQDNAHPLAAFAATMPSWASVDAFTSFHACFDFA</sequence>
<name>A0AAW1S0P4_9CHLO</name>
<evidence type="ECO:0000313" key="18">
    <source>
        <dbReference type="Proteomes" id="UP001445335"/>
    </source>
</evidence>
<evidence type="ECO:0000256" key="9">
    <source>
        <dbReference type="ARBA" id="ARBA00022833"/>
    </source>
</evidence>
<comment type="similarity">
    <text evidence="3">Belongs to the peptidase M28 family.</text>
</comment>
<feature type="domain" description="Peptidase M28" evidence="16">
    <location>
        <begin position="120"/>
        <end position="310"/>
    </location>
</feature>
<feature type="chain" id="PRO_5043396597" description="Peptidase M28 domain-containing protein" evidence="15">
    <location>
        <begin position="22"/>
        <end position="640"/>
    </location>
</feature>
<evidence type="ECO:0000256" key="14">
    <source>
        <dbReference type="SAM" id="Phobius"/>
    </source>
</evidence>
<keyword evidence="15" id="KW-0732">Signal</keyword>